<protein>
    <submittedName>
        <fullName evidence="2">Uncharacterized protein</fullName>
    </submittedName>
</protein>
<feature type="region of interest" description="Disordered" evidence="1">
    <location>
        <begin position="193"/>
        <end position="219"/>
    </location>
</feature>
<name>A0A1R2B704_9CILI</name>
<proteinExistence type="predicted"/>
<evidence type="ECO:0000256" key="1">
    <source>
        <dbReference type="SAM" id="MobiDB-lite"/>
    </source>
</evidence>
<dbReference type="EMBL" id="MPUH01000889">
    <property type="protein sequence ID" value="OMJ72583.1"/>
    <property type="molecule type" value="Genomic_DNA"/>
</dbReference>
<feature type="compositionally biased region" description="Polar residues" evidence="1">
    <location>
        <begin position="209"/>
        <end position="219"/>
    </location>
</feature>
<gene>
    <name evidence="2" type="ORF">SteCoe_28942</name>
</gene>
<sequence>MTSIDSWEAGPASYNIANNLGSVSQVYLNPPRPAMNKGKKNPLMFVSNAQSKEWLGTCSPSVGKYSPSTSLIFKSVSVPKFGGEKRKDYFLTGRDRSPGPIYAFPGMSTRTCSFGKGEKVSFQKFEEKPSPSTYEPKNLQTKIPVKIKGHMSEKIYSKNYEKYYRGQEGPGPATYLPPIPTKRGLAIPKSERNFNYDTYTPGPGAYNNPEPTKSKNSIGFGTKRSLDIRAYSNSYELFK</sequence>
<evidence type="ECO:0000313" key="2">
    <source>
        <dbReference type="EMBL" id="OMJ72583.1"/>
    </source>
</evidence>
<organism evidence="2 3">
    <name type="scientific">Stentor coeruleus</name>
    <dbReference type="NCBI Taxonomy" id="5963"/>
    <lineage>
        <taxon>Eukaryota</taxon>
        <taxon>Sar</taxon>
        <taxon>Alveolata</taxon>
        <taxon>Ciliophora</taxon>
        <taxon>Postciliodesmatophora</taxon>
        <taxon>Heterotrichea</taxon>
        <taxon>Heterotrichida</taxon>
        <taxon>Stentoridae</taxon>
        <taxon>Stentor</taxon>
    </lineage>
</organism>
<dbReference type="AlphaFoldDB" id="A0A1R2B704"/>
<accession>A0A1R2B704</accession>
<reference evidence="2 3" key="1">
    <citation type="submission" date="2016-11" db="EMBL/GenBank/DDBJ databases">
        <title>The macronuclear genome of Stentor coeruleus: a giant cell with tiny introns.</title>
        <authorList>
            <person name="Slabodnick M."/>
            <person name="Ruby J.G."/>
            <person name="Reiff S.B."/>
            <person name="Swart E.C."/>
            <person name="Gosai S."/>
            <person name="Prabakaran S."/>
            <person name="Witkowska E."/>
            <person name="Larue G.E."/>
            <person name="Fisher S."/>
            <person name="Freeman R.M."/>
            <person name="Gunawardena J."/>
            <person name="Chu W."/>
            <person name="Stover N.A."/>
            <person name="Gregory B.D."/>
            <person name="Nowacki M."/>
            <person name="Derisi J."/>
            <person name="Roy S.W."/>
            <person name="Marshall W.F."/>
            <person name="Sood P."/>
        </authorList>
    </citation>
    <scope>NUCLEOTIDE SEQUENCE [LARGE SCALE GENOMIC DNA]</scope>
    <source>
        <strain evidence="2">WM001</strain>
    </source>
</reference>
<dbReference type="OrthoDB" id="321546at2759"/>
<comment type="caution">
    <text evidence="2">The sequence shown here is derived from an EMBL/GenBank/DDBJ whole genome shotgun (WGS) entry which is preliminary data.</text>
</comment>
<dbReference type="Proteomes" id="UP000187209">
    <property type="component" value="Unassembled WGS sequence"/>
</dbReference>
<evidence type="ECO:0000313" key="3">
    <source>
        <dbReference type="Proteomes" id="UP000187209"/>
    </source>
</evidence>
<keyword evidence="3" id="KW-1185">Reference proteome</keyword>